<sequence>MVYAIVKKATLRCLDIPMTFKKIEDITAVSISTASDIWRHAFANARNAGLAITATIPVPTALTPATPPAAPPATPSAAPSASLSAALSAAALSAAVPRHTTLQTPVLTVLLPTSTLAQTSILDSLSTHISNKEFSLMELISASVLGSDPHSGRPPSLSEGDKDKLVKLVKKDFVILRMALCDIRREAGLSYVSKTTVFQALQERGIGAYLEVFKFILSMKNQKKWLHIYLLFKFL</sequence>
<dbReference type="EMBL" id="PYWC01000018">
    <property type="protein sequence ID" value="PWW77947.1"/>
    <property type="molecule type" value="Genomic_DNA"/>
</dbReference>
<reference evidence="1 2" key="1">
    <citation type="submission" date="2018-03" db="EMBL/GenBank/DDBJ databases">
        <title>Genomes of Pezizomycetes fungi and the evolution of truffles.</title>
        <authorList>
            <person name="Murat C."/>
            <person name="Payen T."/>
            <person name="Noel B."/>
            <person name="Kuo A."/>
            <person name="Martin F.M."/>
        </authorList>
    </citation>
    <scope>NUCLEOTIDE SEQUENCE [LARGE SCALE GENOMIC DNA]</scope>
    <source>
        <strain evidence="1">091103-1</strain>
    </source>
</reference>
<proteinExistence type="predicted"/>
<keyword evidence="2" id="KW-1185">Reference proteome</keyword>
<dbReference type="AlphaFoldDB" id="A0A317SWP1"/>
<evidence type="ECO:0000313" key="1">
    <source>
        <dbReference type="EMBL" id="PWW77947.1"/>
    </source>
</evidence>
<dbReference type="OrthoDB" id="5405453at2759"/>
<comment type="caution">
    <text evidence="1">The sequence shown here is derived from an EMBL/GenBank/DDBJ whole genome shotgun (WGS) entry which is preliminary data.</text>
</comment>
<accession>A0A317SWP1</accession>
<dbReference type="Proteomes" id="UP000246991">
    <property type="component" value="Unassembled WGS sequence"/>
</dbReference>
<organism evidence="1 2">
    <name type="scientific">Tuber magnatum</name>
    <name type="common">white Piedmont truffle</name>
    <dbReference type="NCBI Taxonomy" id="42249"/>
    <lineage>
        <taxon>Eukaryota</taxon>
        <taxon>Fungi</taxon>
        <taxon>Dikarya</taxon>
        <taxon>Ascomycota</taxon>
        <taxon>Pezizomycotina</taxon>
        <taxon>Pezizomycetes</taxon>
        <taxon>Pezizales</taxon>
        <taxon>Tuberaceae</taxon>
        <taxon>Tuber</taxon>
    </lineage>
</organism>
<evidence type="ECO:0000313" key="2">
    <source>
        <dbReference type="Proteomes" id="UP000246991"/>
    </source>
</evidence>
<name>A0A317SWP1_9PEZI</name>
<gene>
    <name evidence="1" type="ORF">C7212DRAFT_342367</name>
</gene>
<protein>
    <submittedName>
        <fullName evidence="1">Uncharacterized protein</fullName>
    </submittedName>
</protein>